<sequence>MFGGIGYEQAVYGSFPFWSRGYAMLTASAGCPPSWRDAMKRACERFGERPAGVDRFRSVFALPADRSTWMVVRVDSLGCDDQGRPGALAFHALFVSPWSYRRAGAWPHAFDPAFRSDWTAADQDSPLPRGRFRPAAIGGPREDGPVDARVGPIVDALSRNRRVIVQSREPADALMRSAWRRLPGRVRRRARAASWAFGNANGFDFVALPRLGGLTFDGAELVLAAETSSSAP</sequence>
<organism evidence="1 2">
    <name type="scientific">Paludisphaera mucosa</name>
    <dbReference type="NCBI Taxonomy" id="3030827"/>
    <lineage>
        <taxon>Bacteria</taxon>
        <taxon>Pseudomonadati</taxon>
        <taxon>Planctomycetota</taxon>
        <taxon>Planctomycetia</taxon>
        <taxon>Isosphaerales</taxon>
        <taxon>Isosphaeraceae</taxon>
        <taxon>Paludisphaera</taxon>
    </lineage>
</organism>
<evidence type="ECO:0000313" key="1">
    <source>
        <dbReference type="EMBL" id="MDG3002527.1"/>
    </source>
</evidence>
<proteinExistence type="predicted"/>
<protein>
    <submittedName>
        <fullName evidence="1">Uncharacterized protein</fullName>
    </submittedName>
</protein>
<reference evidence="1 2" key="1">
    <citation type="submission" date="2023-03" db="EMBL/GenBank/DDBJ databases">
        <title>Paludisphaera mucosa sp. nov. a novel planctomycete from northern fen.</title>
        <authorList>
            <person name="Ivanova A."/>
        </authorList>
    </citation>
    <scope>NUCLEOTIDE SEQUENCE [LARGE SCALE GENOMIC DNA]</scope>
    <source>
        <strain evidence="1 2">Pla2</strain>
    </source>
</reference>
<dbReference type="Proteomes" id="UP001216907">
    <property type="component" value="Unassembled WGS sequence"/>
</dbReference>
<dbReference type="EMBL" id="JARRAG010000001">
    <property type="protein sequence ID" value="MDG3002527.1"/>
    <property type="molecule type" value="Genomic_DNA"/>
</dbReference>
<name>A0ABT6F4L1_9BACT</name>
<dbReference type="RefSeq" id="WP_277858891.1">
    <property type="nucleotide sequence ID" value="NZ_JARRAG010000001.1"/>
</dbReference>
<comment type="caution">
    <text evidence="1">The sequence shown here is derived from an EMBL/GenBank/DDBJ whole genome shotgun (WGS) entry which is preliminary data.</text>
</comment>
<gene>
    <name evidence="1" type="ORF">PZE19_01895</name>
</gene>
<accession>A0ABT6F4L1</accession>
<evidence type="ECO:0000313" key="2">
    <source>
        <dbReference type="Proteomes" id="UP001216907"/>
    </source>
</evidence>
<keyword evidence="2" id="KW-1185">Reference proteome</keyword>